<evidence type="ECO:0000259" key="2">
    <source>
        <dbReference type="Pfam" id="PF11887"/>
    </source>
</evidence>
<sequence>MTTQVKRQTKGMTVRVVNDVPPRRSAPARLLGMVMLAVVVLLTTSCSALPGGLGGGKMEVTAYFEDSAGLFVGNDVGILGVVVGKITSIEPDGEQVKVTMEIDDDYDVPADAGAVVVARSVATDRYVELTPVYKKGPKLEDGAEIPIAQTRTPVDFDQLLAALNEFSTGIAGSKTAKDAIANFINKGAGALEGNGPLVNQTIHALQEGVNGLHSQRDNVASTLKSLDVLLAAISQNESTARTFIHQVSEASDLLADERENFRSALRALNDAVTVVAEFAVDNRQQIVEALGGSTKVVKTIMAKQDQLTEILRVMPLALQNLQRARRGDRVAVTADPIALLPLGGVLNQICDQLPPAICQLIGTDPLGGN</sequence>
<dbReference type="RefSeq" id="WP_149729901.1">
    <property type="nucleotide sequence ID" value="NZ_VUJV01000007.1"/>
</dbReference>
<reference evidence="3 4" key="1">
    <citation type="submission" date="2019-09" db="EMBL/GenBank/DDBJ databases">
        <title>Nocardioides panacisoli sp. nov., isolated from the soil of a ginseng field.</title>
        <authorList>
            <person name="Cho C."/>
        </authorList>
    </citation>
    <scope>NUCLEOTIDE SEQUENCE [LARGE SCALE GENOMIC DNA]</scope>
    <source>
        <strain evidence="3 4">BN130099</strain>
    </source>
</reference>
<dbReference type="GO" id="GO:0005576">
    <property type="term" value="C:extracellular region"/>
    <property type="evidence" value="ECO:0007669"/>
    <property type="project" value="TreeGrafter"/>
</dbReference>
<dbReference type="InterPro" id="IPR005693">
    <property type="entry name" value="Mce"/>
</dbReference>
<organism evidence="3 4">
    <name type="scientific">Nocardioides humilatus</name>
    <dbReference type="NCBI Taxonomy" id="2607660"/>
    <lineage>
        <taxon>Bacteria</taxon>
        <taxon>Bacillati</taxon>
        <taxon>Actinomycetota</taxon>
        <taxon>Actinomycetes</taxon>
        <taxon>Propionibacteriales</taxon>
        <taxon>Nocardioidaceae</taxon>
        <taxon>Nocardioides</taxon>
    </lineage>
</organism>
<evidence type="ECO:0000313" key="3">
    <source>
        <dbReference type="EMBL" id="KAA1416360.1"/>
    </source>
</evidence>
<dbReference type="Proteomes" id="UP000325003">
    <property type="component" value="Unassembled WGS sequence"/>
</dbReference>
<dbReference type="PANTHER" id="PTHR33371">
    <property type="entry name" value="INTERMEMBRANE PHOSPHOLIPID TRANSPORT SYSTEM BINDING PROTEIN MLAD-RELATED"/>
    <property type="match status" value="1"/>
</dbReference>
<dbReference type="InterPro" id="IPR003399">
    <property type="entry name" value="Mce/MlaD"/>
</dbReference>
<evidence type="ECO:0000259" key="1">
    <source>
        <dbReference type="Pfam" id="PF02470"/>
    </source>
</evidence>
<gene>
    <name evidence="3" type="ORF">F0U44_18740</name>
</gene>
<accession>A0A5B1L9A8</accession>
<dbReference type="PANTHER" id="PTHR33371:SF4">
    <property type="entry name" value="INTERMEMBRANE PHOSPHOLIPID TRANSPORT SYSTEM BINDING PROTEIN MLAD"/>
    <property type="match status" value="1"/>
</dbReference>
<dbReference type="Pfam" id="PF11887">
    <property type="entry name" value="Mce4_CUP1"/>
    <property type="match status" value="1"/>
</dbReference>
<dbReference type="AlphaFoldDB" id="A0A5B1L9A8"/>
<dbReference type="InterPro" id="IPR024516">
    <property type="entry name" value="Mce_C"/>
</dbReference>
<protein>
    <submittedName>
        <fullName evidence="3">MCE family protein</fullName>
    </submittedName>
</protein>
<proteinExistence type="predicted"/>
<feature type="domain" description="Mammalian cell entry C-terminal" evidence="2">
    <location>
        <begin position="137"/>
        <end position="325"/>
    </location>
</feature>
<feature type="domain" description="Mce/MlaD" evidence="1">
    <location>
        <begin position="59"/>
        <end position="131"/>
    </location>
</feature>
<dbReference type="NCBIfam" id="TIGR00996">
    <property type="entry name" value="Mtu_fam_mce"/>
    <property type="match status" value="1"/>
</dbReference>
<dbReference type="InterPro" id="IPR052336">
    <property type="entry name" value="MlaD_Phospholipid_Transporter"/>
</dbReference>
<dbReference type="Pfam" id="PF02470">
    <property type="entry name" value="MlaD"/>
    <property type="match status" value="1"/>
</dbReference>
<comment type="caution">
    <text evidence="3">The sequence shown here is derived from an EMBL/GenBank/DDBJ whole genome shotgun (WGS) entry which is preliminary data.</text>
</comment>
<name>A0A5B1L9A8_9ACTN</name>
<keyword evidence="4" id="KW-1185">Reference proteome</keyword>
<reference evidence="3 4" key="2">
    <citation type="submission" date="2019-09" db="EMBL/GenBank/DDBJ databases">
        <authorList>
            <person name="Jin C."/>
        </authorList>
    </citation>
    <scope>NUCLEOTIDE SEQUENCE [LARGE SCALE GENOMIC DNA]</scope>
    <source>
        <strain evidence="3 4">BN130099</strain>
    </source>
</reference>
<evidence type="ECO:0000313" key="4">
    <source>
        <dbReference type="Proteomes" id="UP000325003"/>
    </source>
</evidence>
<dbReference type="EMBL" id="VUJV01000007">
    <property type="protein sequence ID" value="KAA1416360.1"/>
    <property type="molecule type" value="Genomic_DNA"/>
</dbReference>